<dbReference type="PRINTS" id="PR00465">
    <property type="entry name" value="EP450IV"/>
</dbReference>
<dbReference type="InterPro" id="IPR050529">
    <property type="entry name" value="CYP450_sterol_14alpha_dmase"/>
</dbReference>
<dbReference type="GO" id="GO:0008395">
    <property type="term" value="F:steroid hydroxylase activity"/>
    <property type="evidence" value="ECO:0007669"/>
    <property type="project" value="TreeGrafter"/>
</dbReference>
<evidence type="ECO:0000313" key="7">
    <source>
        <dbReference type="EMBL" id="KAG5168263.1"/>
    </source>
</evidence>
<keyword evidence="5 6" id="KW-0408">Iron</keyword>
<evidence type="ECO:0000256" key="3">
    <source>
        <dbReference type="ARBA" id="ARBA00022617"/>
    </source>
</evidence>
<dbReference type="InterPro" id="IPR036396">
    <property type="entry name" value="Cyt_P450_sf"/>
</dbReference>
<evidence type="ECO:0000256" key="4">
    <source>
        <dbReference type="ARBA" id="ARBA00022723"/>
    </source>
</evidence>
<dbReference type="GO" id="GO:0005506">
    <property type="term" value="F:iron ion binding"/>
    <property type="evidence" value="ECO:0007669"/>
    <property type="project" value="InterPro"/>
</dbReference>
<sequence length="517" mass="58863">MNSLTPANSSAFYFTFDHEQSKWIFAKDNWMESTFATTIVLFGIGYVFYRRIWSKSATTTIPVINSSLPWIGSALDFVRAPTNFLRECRQQYGSAYRIHATGRTILVITSPKAILTMLSHKATDFEIVDYLNLHVISGIDTARMPKIWPAILDFFKASHALFNPAHSQPLVYAYNNIVAQNFLRITADENHSAQSLDDFVFRINHFAVYGMFMGTQFNTKPKTYNSWRAYDSGVHNIIRRLPFLSRGAIRGREDVLETVSEYVRQNWVDSDDGGYIHGASEIMSVVAQKLKDSPATEEEIARVINYLLWGTAGNIARLINWVMRYIIVYSDVYASIQEEIRQVMAKKYLQADQLTQLDPRTLGADFPLLSSTVNEVIRLLTQTVLLRRASVDTVLLEDDGRVIPISKGDYILADTQGYHHSEDYFDDAYRFKPDRYTQEQAPSRSLAFSAGPHICSGEFLAKTTTRMFVVLCLAMYDVEVKFEKGVTSALEILPNSFLQLPLPKYEADITLRRRVAS</sequence>
<evidence type="ECO:0000256" key="2">
    <source>
        <dbReference type="ARBA" id="ARBA00010617"/>
    </source>
</evidence>
<accession>A0A8H7XWR4</accession>
<dbReference type="Pfam" id="PF00067">
    <property type="entry name" value="p450"/>
    <property type="match status" value="1"/>
</dbReference>
<dbReference type="GO" id="GO:0016705">
    <property type="term" value="F:oxidoreductase activity, acting on paired donors, with incorporation or reduction of molecular oxygen"/>
    <property type="evidence" value="ECO:0007669"/>
    <property type="project" value="InterPro"/>
</dbReference>
<reference evidence="7" key="1">
    <citation type="submission" date="2021-02" db="EMBL/GenBank/DDBJ databases">
        <title>Psilocybe cubensis genome.</title>
        <authorList>
            <person name="Mckernan K.J."/>
            <person name="Crawford S."/>
            <person name="Trippe A."/>
            <person name="Kane L.T."/>
            <person name="Mclaughlin S."/>
        </authorList>
    </citation>
    <scope>NUCLEOTIDE SEQUENCE [LARGE SCALE GENOMIC DNA]</scope>
    <source>
        <strain evidence="7">MGC-MH-2018</strain>
    </source>
</reference>
<keyword evidence="3 6" id="KW-0349">Heme</keyword>
<feature type="binding site" description="axial binding residue" evidence="6">
    <location>
        <position position="455"/>
    </location>
    <ligand>
        <name>heme</name>
        <dbReference type="ChEBI" id="CHEBI:30413"/>
    </ligand>
    <ligandPart>
        <name>Fe</name>
        <dbReference type="ChEBI" id="CHEBI:18248"/>
    </ligandPart>
</feature>
<dbReference type="GO" id="GO:0020037">
    <property type="term" value="F:heme binding"/>
    <property type="evidence" value="ECO:0007669"/>
    <property type="project" value="InterPro"/>
</dbReference>
<dbReference type="AlphaFoldDB" id="A0A8H7XWR4"/>
<dbReference type="PANTHER" id="PTHR24304:SF2">
    <property type="entry name" value="24-HYDROXYCHOLESTEROL 7-ALPHA-HYDROXYLASE"/>
    <property type="match status" value="1"/>
</dbReference>
<name>A0A8H7XWR4_PSICU</name>
<dbReference type="OrthoDB" id="3366823at2759"/>
<dbReference type="Gene3D" id="1.10.630.10">
    <property type="entry name" value="Cytochrome P450"/>
    <property type="match status" value="1"/>
</dbReference>
<dbReference type="InterPro" id="IPR001128">
    <property type="entry name" value="Cyt_P450"/>
</dbReference>
<evidence type="ECO:0000256" key="6">
    <source>
        <dbReference type="PIRSR" id="PIRSR602403-1"/>
    </source>
</evidence>
<keyword evidence="4 6" id="KW-0479">Metal-binding</keyword>
<comment type="cofactor">
    <cofactor evidence="1 6">
        <name>heme</name>
        <dbReference type="ChEBI" id="CHEBI:30413"/>
    </cofactor>
</comment>
<evidence type="ECO:0008006" key="8">
    <source>
        <dbReference type="Google" id="ProtNLM"/>
    </source>
</evidence>
<dbReference type="InterPro" id="IPR002403">
    <property type="entry name" value="Cyt_P450_E_grp-IV"/>
</dbReference>
<dbReference type="PANTHER" id="PTHR24304">
    <property type="entry name" value="CYTOCHROME P450 FAMILY 7"/>
    <property type="match status" value="1"/>
</dbReference>
<organism evidence="7">
    <name type="scientific">Psilocybe cubensis</name>
    <name type="common">Psychedelic mushroom</name>
    <name type="synonym">Stropharia cubensis</name>
    <dbReference type="NCBI Taxonomy" id="181762"/>
    <lineage>
        <taxon>Eukaryota</taxon>
        <taxon>Fungi</taxon>
        <taxon>Dikarya</taxon>
        <taxon>Basidiomycota</taxon>
        <taxon>Agaricomycotina</taxon>
        <taxon>Agaricomycetes</taxon>
        <taxon>Agaricomycetidae</taxon>
        <taxon>Agaricales</taxon>
        <taxon>Agaricineae</taxon>
        <taxon>Strophariaceae</taxon>
        <taxon>Psilocybe</taxon>
    </lineage>
</organism>
<dbReference type="EMBL" id="JAFIQS010000006">
    <property type="protein sequence ID" value="KAG5168263.1"/>
    <property type="molecule type" value="Genomic_DNA"/>
</dbReference>
<protein>
    <recommendedName>
        <fullName evidence="8">Cytochrome P450</fullName>
    </recommendedName>
</protein>
<evidence type="ECO:0000256" key="1">
    <source>
        <dbReference type="ARBA" id="ARBA00001971"/>
    </source>
</evidence>
<dbReference type="SUPFAM" id="SSF48264">
    <property type="entry name" value="Cytochrome P450"/>
    <property type="match status" value="1"/>
</dbReference>
<comment type="similarity">
    <text evidence="2">Belongs to the cytochrome P450 family.</text>
</comment>
<proteinExistence type="inferred from homology"/>
<evidence type="ECO:0000256" key="5">
    <source>
        <dbReference type="ARBA" id="ARBA00023004"/>
    </source>
</evidence>
<comment type="caution">
    <text evidence="7">The sequence shown here is derived from an EMBL/GenBank/DDBJ whole genome shotgun (WGS) entry which is preliminary data.</text>
</comment>
<gene>
    <name evidence="7" type="ORF">JR316_006858</name>
</gene>